<dbReference type="Proteomes" id="UP001141552">
    <property type="component" value="Unassembled WGS sequence"/>
</dbReference>
<dbReference type="EMBL" id="JAKUCV010002001">
    <property type="protein sequence ID" value="KAJ4844290.1"/>
    <property type="molecule type" value="Genomic_DNA"/>
</dbReference>
<feature type="region of interest" description="Disordered" evidence="1">
    <location>
        <begin position="1"/>
        <end position="179"/>
    </location>
</feature>
<feature type="non-terminal residue" evidence="2">
    <location>
        <position position="1"/>
    </location>
</feature>
<accession>A0A9Q0JKP5</accession>
<organism evidence="2 3">
    <name type="scientific">Turnera subulata</name>
    <dbReference type="NCBI Taxonomy" id="218843"/>
    <lineage>
        <taxon>Eukaryota</taxon>
        <taxon>Viridiplantae</taxon>
        <taxon>Streptophyta</taxon>
        <taxon>Embryophyta</taxon>
        <taxon>Tracheophyta</taxon>
        <taxon>Spermatophyta</taxon>
        <taxon>Magnoliopsida</taxon>
        <taxon>eudicotyledons</taxon>
        <taxon>Gunneridae</taxon>
        <taxon>Pentapetalae</taxon>
        <taxon>rosids</taxon>
        <taxon>fabids</taxon>
        <taxon>Malpighiales</taxon>
        <taxon>Passifloraceae</taxon>
        <taxon>Turnera</taxon>
    </lineage>
</organism>
<evidence type="ECO:0000313" key="3">
    <source>
        <dbReference type="Proteomes" id="UP001141552"/>
    </source>
</evidence>
<reference evidence="2" key="2">
    <citation type="journal article" date="2023" name="Plants (Basel)">
        <title>Annotation of the Turnera subulata (Passifloraceae) Draft Genome Reveals the S-Locus Evolved after the Divergence of Turneroideae from Passifloroideae in a Stepwise Manner.</title>
        <authorList>
            <person name="Henning P.M."/>
            <person name="Roalson E.H."/>
            <person name="Mir W."/>
            <person name="McCubbin A.G."/>
            <person name="Shore J.S."/>
        </authorList>
    </citation>
    <scope>NUCLEOTIDE SEQUENCE</scope>
    <source>
        <strain evidence="2">F60SS</strain>
    </source>
</reference>
<sequence length="179" mass="18544">NLPGGKQVAGGGSCHAKEEEEGIPAWGGITEANEGIEDEAKEGRKGAESDVGMASASTCDDLVVKGSSAVSDHDNSARVEDLKEAKQGEKEVAGGIVDVKEKGETEEGTKAEGDVKKNMVSDQGISSGASNIEVSSNEQDLPASSSTKKDREDETEEEKKGESDVKSSSFGDLGHESTN</sequence>
<reference evidence="2" key="1">
    <citation type="submission" date="2022-02" db="EMBL/GenBank/DDBJ databases">
        <authorList>
            <person name="Henning P.M."/>
            <person name="McCubbin A.G."/>
            <person name="Shore J.S."/>
        </authorList>
    </citation>
    <scope>NUCLEOTIDE SEQUENCE</scope>
    <source>
        <strain evidence="2">F60SS</strain>
        <tissue evidence="2">Leaves</tissue>
    </source>
</reference>
<feature type="compositionally biased region" description="Polar residues" evidence="1">
    <location>
        <begin position="120"/>
        <end position="146"/>
    </location>
</feature>
<comment type="caution">
    <text evidence="2">The sequence shown here is derived from an EMBL/GenBank/DDBJ whole genome shotgun (WGS) entry which is preliminary data.</text>
</comment>
<dbReference type="AlphaFoldDB" id="A0A9Q0JKP5"/>
<gene>
    <name evidence="2" type="ORF">Tsubulata_022339</name>
</gene>
<feature type="compositionally biased region" description="Basic and acidic residues" evidence="1">
    <location>
        <begin position="147"/>
        <end position="165"/>
    </location>
</feature>
<protein>
    <submittedName>
        <fullName evidence="2">Uncharacterized protein</fullName>
    </submittedName>
</protein>
<feature type="non-terminal residue" evidence="2">
    <location>
        <position position="179"/>
    </location>
</feature>
<keyword evidence="3" id="KW-1185">Reference proteome</keyword>
<feature type="compositionally biased region" description="Basic and acidic residues" evidence="1">
    <location>
        <begin position="71"/>
        <end position="119"/>
    </location>
</feature>
<evidence type="ECO:0000313" key="2">
    <source>
        <dbReference type="EMBL" id="KAJ4844290.1"/>
    </source>
</evidence>
<proteinExistence type="predicted"/>
<evidence type="ECO:0000256" key="1">
    <source>
        <dbReference type="SAM" id="MobiDB-lite"/>
    </source>
</evidence>
<name>A0A9Q0JKP5_9ROSI</name>